<dbReference type="Proteomes" id="UP000017836">
    <property type="component" value="Unassembled WGS sequence"/>
</dbReference>
<evidence type="ECO:0000313" key="1">
    <source>
        <dbReference type="EMBL" id="ERM95700.1"/>
    </source>
</evidence>
<proteinExistence type="predicted"/>
<evidence type="ECO:0000313" key="2">
    <source>
        <dbReference type="Proteomes" id="UP000017836"/>
    </source>
</evidence>
<keyword evidence="2" id="KW-1185">Reference proteome</keyword>
<accession>W1NKJ9</accession>
<dbReference type="AlphaFoldDB" id="W1NKJ9"/>
<reference evidence="2" key="1">
    <citation type="journal article" date="2013" name="Science">
        <title>The Amborella genome and the evolution of flowering plants.</title>
        <authorList>
            <consortium name="Amborella Genome Project"/>
        </authorList>
    </citation>
    <scope>NUCLEOTIDE SEQUENCE [LARGE SCALE GENOMIC DNA]</scope>
</reference>
<dbReference type="Gramene" id="ERM95700">
    <property type="protein sequence ID" value="ERM95700"/>
    <property type="gene ID" value="AMTR_s00023p00226770"/>
</dbReference>
<organism evidence="1 2">
    <name type="scientific">Amborella trichopoda</name>
    <dbReference type="NCBI Taxonomy" id="13333"/>
    <lineage>
        <taxon>Eukaryota</taxon>
        <taxon>Viridiplantae</taxon>
        <taxon>Streptophyta</taxon>
        <taxon>Embryophyta</taxon>
        <taxon>Tracheophyta</taxon>
        <taxon>Spermatophyta</taxon>
        <taxon>Magnoliopsida</taxon>
        <taxon>Amborellales</taxon>
        <taxon>Amborellaceae</taxon>
        <taxon>Amborella</taxon>
    </lineage>
</organism>
<dbReference type="HOGENOM" id="CLU_1984553_0_0_1"/>
<dbReference type="EMBL" id="KI397474">
    <property type="protein sequence ID" value="ERM95700.1"/>
    <property type="molecule type" value="Genomic_DNA"/>
</dbReference>
<name>W1NKJ9_AMBTC</name>
<gene>
    <name evidence="1" type="ORF">AMTR_s00023p00226770</name>
</gene>
<sequence length="126" mass="14545">MIFRRLYSLLRLPMLVLRSPNLPTPLHRNSPWSNKWKPSKAEKKQLIREKAAQMVKRMQVEFKGTFKVVEEVLERYDIGWALANRPVRMRSRPEHEAAALGAELLFIPFVADSSKVNMGGKDLCPS</sequence>
<protein>
    <submittedName>
        <fullName evidence="1">Uncharacterized protein</fullName>
    </submittedName>
</protein>